<feature type="domain" description="Homologous-pairing protein 2 winged helix" evidence="9">
    <location>
        <begin position="9"/>
        <end position="67"/>
    </location>
</feature>
<keyword evidence="5" id="KW-0233">DNA recombination</keyword>
<keyword evidence="4 8" id="KW-0175">Coiled coil</keyword>
<evidence type="ECO:0000256" key="5">
    <source>
        <dbReference type="ARBA" id="ARBA00023172"/>
    </source>
</evidence>
<keyword evidence="12" id="KW-1185">Reference proteome</keyword>
<dbReference type="Pfam" id="PF18517">
    <property type="entry name" value="LZ3wCH"/>
    <property type="match status" value="1"/>
</dbReference>
<dbReference type="InterPro" id="IPR010776">
    <property type="entry name" value="Hop2_WH_dom"/>
</dbReference>
<comment type="caution">
    <text evidence="11">The sequence shown here is derived from an EMBL/GenBank/DDBJ whole genome shotgun (WGS) entry which is preliminary data.</text>
</comment>
<dbReference type="PANTHER" id="PTHR15938:SF0">
    <property type="entry name" value="HOMOLOGOUS-PAIRING PROTEIN 2 HOMOLOG"/>
    <property type="match status" value="1"/>
</dbReference>
<evidence type="ECO:0000313" key="12">
    <source>
        <dbReference type="Proteomes" id="UP000283509"/>
    </source>
</evidence>
<dbReference type="GO" id="GO:0000794">
    <property type="term" value="C:condensed nuclear chromosome"/>
    <property type="evidence" value="ECO:0007669"/>
    <property type="project" value="TreeGrafter"/>
</dbReference>
<evidence type="ECO:0000256" key="2">
    <source>
        <dbReference type="ARBA" id="ARBA00007922"/>
    </source>
</evidence>
<evidence type="ECO:0000256" key="6">
    <source>
        <dbReference type="ARBA" id="ARBA00023242"/>
    </source>
</evidence>
<name>A0A3R7SXN5_PENVA</name>
<reference evidence="11 12" key="1">
    <citation type="submission" date="2018-04" db="EMBL/GenBank/DDBJ databases">
        <authorList>
            <person name="Zhang X."/>
            <person name="Yuan J."/>
            <person name="Li F."/>
            <person name="Xiang J."/>
        </authorList>
    </citation>
    <scope>NUCLEOTIDE SEQUENCE [LARGE SCALE GENOMIC DNA]</scope>
    <source>
        <tissue evidence="11">Muscle</tissue>
    </source>
</reference>
<dbReference type="EMBL" id="QCYY01001142">
    <property type="protein sequence ID" value="ROT80199.1"/>
    <property type="molecule type" value="Genomic_DNA"/>
</dbReference>
<dbReference type="GO" id="GO:0120230">
    <property type="term" value="F:recombinase activator activity"/>
    <property type="evidence" value="ECO:0007669"/>
    <property type="project" value="TreeGrafter"/>
</dbReference>
<comment type="subcellular location">
    <subcellularLocation>
        <location evidence="1">Nucleus</location>
    </subcellularLocation>
</comment>
<dbReference type="AlphaFoldDB" id="A0A3R7SXN5"/>
<dbReference type="OrthoDB" id="272266at2759"/>
<evidence type="ECO:0000256" key="7">
    <source>
        <dbReference type="ARBA" id="ARBA00023254"/>
    </source>
</evidence>
<dbReference type="Pfam" id="PF07106">
    <property type="entry name" value="WHD_TBPIP"/>
    <property type="match status" value="1"/>
</dbReference>
<evidence type="ECO:0000256" key="1">
    <source>
        <dbReference type="ARBA" id="ARBA00004123"/>
    </source>
</evidence>
<dbReference type="STRING" id="6689.A0A3R7SXN5"/>
<dbReference type="GO" id="GO:0003690">
    <property type="term" value="F:double-stranded DNA binding"/>
    <property type="evidence" value="ECO:0007669"/>
    <property type="project" value="TreeGrafter"/>
</dbReference>
<protein>
    <recommendedName>
        <fullName evidence="3">Homologous-pairing protein 2 homolog</fullName>
    </recommendedName>
</protein>
<dbReference type="PANTHER" id="PTHR15938">
    <property type="entry name" value="TBP-1 INTERACTING PROTEIN"/>
    <property type="match status" value="1"/>
</dbReference>
<dbReference type="InterPro" id="IPR036388">
    <property type="entry name" value="WH-like_DNA-bd_sf"/>
</dbReference>
<dbReference type="Gene3D" id="1.20.5.340">
    <property type="match status" value="1"/>
</dbReference>
<reference evidence="11 12" key="2">
    <citation type="submission" date="2019-01" db="EMBL/GenBank/DDBJ databases">
        <title>The decoding of complex shrimp genome reveals the adaptation for benthos swimmer, frequently molting mechanism and breeding impact on genome.</title>
        <authorList>
            <person name="Sun Y."/>
            <person name="Gao Y."/>
            <person name="Yu Y."/>
        </authorList>
    </citation>
    <scope>NUCLEOTIDE SEQUENCE [LARGE SCALE GENOMIC DNA]</scope>
    <source>
        <tissue evidence="11">Muscle</tissue>
    </source>
</reference>
<feature type="coiled-coil region" evidence="8">
    <location>
        <begin position="110"/>
        <end position="151"/>
    </location>
</feature>
<keyword evidence="7" id="KW-0469">Meiosis</keyword>
<evidence type="ECO:0000313" key="11">
    <source>
        <dbReference type="EMBL" id="ROT80199.1"/>
    </source>
</evidence>
<feature type="domain" description="Leucine zipper with capping helix" evidence="10">
    <location>
        <begin position="150"/>
        <end position="205"/>
    </location>
</feature>
<dbReference type="GO" id="GO:0000709">
    <property type="term" value="P:meiotic joint molecule formation"/>
    <property type="evidence" value="ECO:0007669"/>
    <property type="project" value="TreeGrafter"/>
</dbReference>
<evidence type="ECO:0000256" key="3">
    <source>
        <dbReference type="ARBA" id="ARBA00016093"/>
    </source>
</evidence>
<dbReference type="GO" id="GO:0120231">
    <property type="term" value="C:DNA recombinase auxiliary factor complex"/>
    <property type="evidence" value="ECO:0007669"/>
    <property type="project" value="TreeGrafter"/>
</dbReference>
<proteinExistence type="inferred from homology"/>
<evidence type="ECO:0000256" key="4">
    <source>
        <dbReference type="ARBA" id="ARBA00023054"/>
    </source>
</evidence>
<evidence type="ECO:0000259" key="9">
    <source>
        <dbReference type="Pfam" id="PF07106"/>
    </source>
</evidence>
<accession>A0A3R7SXN5</accession>
<dbReference type="Proteomes" id="UP000283509">
    <property type="component" value="Unassembled WGS sequence"/>
</dbReference>
<sequence>MSKKDADSTARIRQYLEHQNRPYSVNDIFMNLHKEIGKTAVQKCLDQLVADGSVKEKVYGKQKVYVFDQSQFPPLDETQLKEMDRKITDLNDTIKHREKLCGETEGRLRSLNSSLTTEEAEKKLQNLEEEVSRLKKKLSDLQENQVLISKEEKDKINSENEKMVKMWRKRRRMAMDILDAILEGYPKKKKDLFDDIGIETDEDVGVKLPKA</sequence>
<evidence type="ECO:0000259" key="10">
    <source>
        <dbReference type="Pfam" id="PF18517"/>
    </source>
</evidence>
<dbReference type="Gene3D" id="1.10.10.10">
    <property type="entry name" value="Winged helix-like DNA-binding domain superfamily/Winged helix DNA-binding domain"/>
    <property type="match status" value="1"/>
</dbReference>
<evidence type="ECO:0000256" key="8">
    <source>
        <dbReference type="SAM" id="Coils"/>
    </source>
</evidence>
<comment type="similarity">
    <text evidence="2">Belongs to the HOP2 family.</text>
</comment>
<gene>
    <name evidence="11" type="ORF">C7M84_001049</name>
</gene>
<dbReference type="InterPro" id="IPR040661">
    <property type="entry name" value="LZ3wCH"/>
</dbReference>
<dbReference type="GO" id="GO:0010774">
    <property type="term" value="P:meiotic strand invasion involved in reciprocal meiotic recombination"/>
    <property type="evidence" value="ECO:0007669"/>
    <property type="project" value="TreeGrafter"/>
</dbReference>
<organism evidence="11 12">
    <name type="scientific">Penaeus vannamei</name>
    <name type="common">Whiteleg shrimp</name>
    <name type="synonym">Litopenaeus vannamei</name>
    <dbReference type="NCBI Taxonomy" id="6689"/>
    <lineage>
        <taxon>Eukaryota</taxon>
        <taxon>Metazoa</taxon>
        <taxon>Ecdysozoa</taxon>
        <taxon>Arthropoda</taxon>
        <taxon>Crustacea</taxon>
        <taxon>Multicrustacea</taxon>
        <taxon>Malacostraca</taxon>
        <taxon>Eumalacostraca</taxon>
        <taxon>Eucarida</taxon>
        <taxon>Decapoda</taxon>
        <taxon>Dendrobranchiata</taxon>
        <taxon>Penaeoidea</taxon>
        <taxon>Penaeidae</taxon>
        <taxon>Penaeus</taxon>
    </lineage>
</organism>
<keyword evidence="6" id="KW-0539">Nucleus</keyword>
<dbReference type="GO" id="GO:0007129">
    <property type="term" value="P:homologous chromosome pairing at meiosis"/>
    <property type="evidence" value="ECO:0007669"/>
    <property type="project" value="TreeGrafter"/>
</dbReference>